<evidence type="ECO:0000313" key="7">
    <source>
        <dbReference type="Proteomes" id="UP000003157"/>
    </source>
</evidence>
<dbReference type="InterPro" id="IPR010982">
    <property type="entry name" value="Lambda_DNA-bd_dom_sf"/>
</dbReference>
<protein>
    <submittedName>
        <fullName evidence="6">Transcriptional regulator</fullName>
    </submittedName>
</protein>
<comment type="caution">
    <text evidence="6">The sequence shown here is derived from an EMBL/GenBank/DDBJ whole genome shotgun (WGS) entry which is preliminary data.</text>
</comment>
<dbReference type="AlphaFoldDB" id="E7G5P2"/>
<evidence type="ECO:0000256" key="1">
    <source>
        <dbReference type="ARBA" id="ARBA00023015"/>
    </source>
</evidence>
<gene>
    <name evidence="6" type="ORF">HMPREF9488_00080</name>
</gene>
<keyword evidence="3" id="KW-0804">Transcription</keyword>
<evidence type="ECO:0000313" key="6">
    <source>
        <dbReference type="EMBL" id="EFW06543.1"/>
    </source>
</evidence>
<dbReference type="Pfam" id="PF00356">
    <property type="entry name" value="LacI"/>
    <property type="match status" value="1"/>
</dbReference>
<dbReference type="SUPFAM" id="SSF53822">
    <property type="entry name" value="Periplasmic binding protein-like I"/>
    <property type="match status" value="1"/>
</dbReference>
<dbReference type="PANTHER" id="PTHR30146">
    <property type="entry name" value="LACI-RELATED TRANSCRIPTIONAL REPRESSOR"/>
    <property type="match status" value="1"/>
</dbReference>
<dbReference type="PROSITE" id="PS50932">
    <property type="entry name" value="HTH_LACI_2"/>
    <property type="match status" value="1"/>
</dbReference>
<feature type="domain" description="HTH cro/C1-type" evidence="5">
    <location>
        <begin position="2"/>
        <end position="51"/>
    </location>
</feature>
<dbReference type="EMBL" id="ADKX01000001">
    <property type="protein sequence ID" value="EFW06543.1"/>
    <property type="molecule type" value="Genomic_DNA"/>
</dbReference>
<dbReference type="SUPFAM" id="SSF47413">
    <property type="entry name" value="lambda repressor-like DNA-binding domains"/>
    <property type="match status" value="1"/>
</dbReference>
<dbReference type="OrthoDB" id="1639518at2"/>
<dbReference type="CDD" id="cd06283">
    <property type="entry name" value="PBP1_RegR_EndR_KdgR-like"/>
    <property type="match status" value="1"/>
</dbReference>
<dbReference type="InterPro" id="IPR000843">
    <property type="entry name" value="HTH_LacI"/>
</dbReference>
<dbReference type="HOGENOM" id="CLU_037628_6_0_9"/>
<evidence type="ECO:0000259" key="5">
    <source>
        <dbReference type="PROSITE" id="PS50943"/>
    </source>
</evidence>
<dbReference type="Gene3D" id="3.40.50.2300">
    <property type="match status" value="2"/>
</dbReference>
<reference evidence="6 7" key="1">
    <citation type="submission" date="2010-12" db="EMBL/GenBank/DDBJ databases">
        <title>The Genome Sequence of Coprobacillus sp. strain 29_1.</title>
        <authorList>
            <consortium name="The Broad Institute Genome Sequencing Platform"/>
            <person name="Earl A."/>
            <person name="Ward D."/>
            <person name="Feldgarden M."/>
            <person name="Gevers D."/>
            <person name="Daigneault M."/>
            <person name="Sibley C.D."/>
            <person name="White A."/>
            <person name="Strauss J."/>
            <person name="Allen-Vercoe E."/>
            <person name="Young S.K."/>
            <person name="Zeng Q."/>
            <person name="Gargeya S."/>
            <person name="Fitzgerald M."/>
            <person name="Haas B."/>
            <person name="Abouelleil A."/>
            <person name="Alvarado L."/>
            <person name="Arachchi H.M."/>
            <person name="Berlin A."/>
            <person name="Brown A."/>
            <person name="Chapman S.B."/>
            <person name="Chen Z."/>
            <person name="Dunbar C."/>
            <person name="Freedman E."/>
            <person name="Gearin G."/>
            <person name="Gellesch M."/>
            <person name="Goldberg J."/>
            <person name="Griggs A."/>
            <person name="Gujja S."/>
            <person name="Heilman E."/>
            <person name="Heiman D."/>
            <person name="Howarth C."/>
            <person name="Larson L."/>
            <person name="Lui A."/>
            <person name="MacDonald P.J.P."/>
            <person name="Mehta T."/>
            <person name="Montmayeur A."/>
            <person name="Murphy C."/>
            <person name="Neiman D."/>
            <person name="Pearson M."/>
            <person name="Priest M."/>
            <person name="Roberts A."/>
            <person name="Saif S."/>
            <person name="Shea T."/>
            <person name="Shenoy N."/>
            <person name="Sisk P."/>
            <person name="Stolte C."/>
            <person name="Sykes S."/>
            <person name="White J."/>
            <person name="Yandava C."/>
            <person name="Nusbaum C."/>
            <person name="Birren B."/>
        </authorList>
    </citation>
    <scope>NUCLEOTIDE SEQUENCE [LARGE SCALE GENOMIC DNA]</scope>
    <source>
        <strain evidence="6 7">29_1</strain>
    </source>
</reference>
<dbReference type="Pfam" id="PF00532">
    <property type="entry name" value="Peripla_BP_1"/>
    <property type="match status" value="1"/>
</dbReference>
<name>E7G5P2_9FIRM</name>
<organism evidence="6 7">
    <name type="scientific">Coprobacillus cateniformis</name>
    <dbReference type="NCBI Taxonomy" id="100884"/>
    <lineage>
        <taxon>Bacteria</taxon>
        <taxon>Bacillati</taxon>
        <taxon>Bacillota</taxon>
        <taxon>Erysipelotrichia</taxon>
        <taxon>Erysipelotrichales</taxon>
        <taxon>Coprobacillaceae</taxon>
        <taxon>Coprobacillus</taxon>
    </lineage>
</organism>
<dbReference type="GO" id="GO:0003700">
    <property type="term" value="F:DNA-binding transcription factor activity"/>
    <property type="evidence" value="ECO:0007669"/>
    <property type="project" value="TreeGrafter"/>
</dbReference>
<proteinExistence type="predicted"/>
<evidence type="ECO:0000259" key="4">
    <source>
        <dbReference type="PROSITE" id="PS50932"/>
    </source>
</evidence>
<evidence type="ECO:0000256" key="3">
    <source>
        <dbReference type="ARBA" id="ARBA00023163"/>
    </source>
</evidence>
<sequence length="334" mass="38293">MKKSKITIKDIAEMAGTSKTTVSFYLNGKTEKMSEETKQRIEQVIRETNYCPSIVARSLNSKNSKLIGILIGDITNSFSNQIVKGIESEASRNGYQIIVGNSDYNHQREENYVERMLSMGVDGFIIQPTAQFRKISKRLESLGKPMVFFDSKLYDMKTKWVKTNNYEATYDATVRCIEKGYEKYYMITADPQLISTRLERTSGFVDALADHEKDYETLIIENDQVKPEVIADFIDERLDLNKKTLVFVPNCWALPTVFIALKYHRKHMPQLGLMGFDNMEWVNFSSPSITTIVQPAFEEGLEAARIVIDQIEGKNEVIGQQVLDCYVNWNESTF</sequence>
<evidence type="ECO:0000256" key="2">
    <source>
        <dbReference type="ARBA" id="ARBA00023125"/>
    </source>
</evidence>
<keyword evidence="1" id="KW-0805">Transcription regulation</keyword>
<feature type="domain" description="HTH lacI-type" evidence="4">
    <location>
        <begin position="6"/>
        <end position="61"/>
    </location>
</feature>
<dbReference type="SMART" id="SM00354">
    <property type="entry name" value="HTH_LACI"/>
    <property type="match status" value="1"/>
</dbReference>
<dbReference type="InterPro" id="IPR028082">
    <property type="entry name" value="Peripla_BP_I"/>
</dbReference>
<keyword evidence="2" id="KW-0238">DNA-binding</keyword>
<keyword evidence="7" id="KW-1185">Reference proteome</keyword>
<dbReference type="GeneID" id="78229492"/>
<dbReference type="PROSITE" id="PS50943">
    <property type="entry name" value="HTH_CROC1"/>
    <property type="match status" value="1"/>
</dbReference>
<dbReference type="InterPro" id="IPR001387">
    <property type="entry name" value="Cro/C1-type_HTH"/>
</dbReference>
<dbReference type="STRING" id="100884.GCA_000269565_01619"/>
<dbReference type="eggNOG" id="COG1609">
    <property type="taxonomic scope" value="Bacteria"/>
</dbReference>
<dbReference type="Proteomes" id="UP000003157">
    <property type="component" value="Unassembled WGS sequence"/>
</dbReference>
<dbReference type="Gene3D" id="1.10.260.40">
    <property type="entry name" value="lambda repressor-like DNA-binding domains"/>
    <property type="match status" value="1"/>
</dbReference>
<accession>E7G5P2</accession>
<dbReference type="RefSeq" id="WP_008787208.1">
    <property type="nucleotide sequence ID" value="NZ_AKCB01000001.1"/>
</dbReference>
<dbReference type="InterPro" id="IPR001761">
    <property type="entry name" value="Peripla_BP/Lac1_sug-bd_dom"/>
</dbReference>
<dbReference type="CDD" id="cd01392">
    <property type="entry name" value="HTH_LacI"/>
    <property type="match status" value="1"/>
</dbReference>
<dbReference type="PANTHER" id="PTHR30146:SF154">
    <property type="entry name" value="TRANSCRIPTION REGULATOR, MEMBER OF GALR FAMILY"/>
    <property type="match status" value="1"/>
</dbReference>
<dbReference type="GO" id="GO:0000976">
    <property type="term" value="F:transcription cis-regulatory region binding"/>
    <property type="evidence" value="ECO:0007669"/>
    <property type="project" value="TreeGrafter"/>
</dbReference>